<dbReference type="AlphaFoldDB" id="A0A8C8RKB5"/>
<evidence type="ECO:0008006" key="5">
    <source>
        <dbReference type="Google" id="ProtNLM"/>
    </source>
</evidence>
<evidence type="ECO:0000256" key="1">
    <source>
        <dbReference type="ARBA" id="ARBA00022734"/>
    </source>
</evidence>
<dbReference type="GO" id="GO:0030246">
    <property type="term" value="F:carbohydrate binding"/>
    <property type="evidence" value="ECO:0007669"/>
    <property type="project" value="UniProtKB-KW"/>
</dbReference>
<name>A0A8C8RKB5_9SAUR</name>
<dbReference type="Proteomes" id="UP000694393">
    <property type="component" value="Unplaced"/>
</dbReference>
<proteinExistence type="predicted"/>
<dbReference type="InterPro" id="IPR051379">
    <property type="entry name" value="C-type_Lectin_Receptor_IMM"/>
</dbReference>
<reference evidence="3" key="2">
    <citation type="submission" date="2025-09" db="UniProtKB">
        <authorList>
            <consortium name="Ensembl"/>
        </authorList>
    </citation>
    <scope>IDENTIFICATION</scope>
</reference>
<evidence type="ECO:0000313" key="4">
    <source>
        <dbReference type="Proteomes" id="UP000694393"/>
    </source>
</evidence>
<feature type="region of interest" description="Disordered" evidence="2">
    <location>
        <begin position="1"/>
        <end position="21"/>
    </location>
</feature>
<evidence type="ECO:0000256" key="2">
    <source>
        <dbReference type="SAM" id="MobiDB-lite"/>
    </source>
</evidence>
<dbReference type="PANTHER" id="PTHR46746:SF3">
    <property type="entry name" value="C-TYPE LECTIN DOMAIN-CONTAINING PROTEIN-RELATED"/>
    <property type="match status" value="1"/>
</dbReference>
<keyword evidence="1" id="KW-0430">Lectin</keyword>
<dbReference type="InterPro" id="IPR016187">
    <property type="entry name" value="CTDL_fold"/>
</dbReference>
<accession>A0A8C8RKB5</accession>
<dbReference type="InterPro" id="IPR016186">
    <property type="entry name" value="C-type_lectin-like/link_sf"/>
</dbReference>
<dbReference type="Ensembl" id="ENSPCET00000006445.1">
    <property type="protein sequence ID" value="ENSPCEP00000006214.1"/>
    <property type="gene ID" value="ENSPCEG00000005030.1"/>
</dbReference>
<dbReference type="GO" id="GO:0005886">
    <property type="term" value="C:plasma membrane"/>
    <property type="evidence" value="ECO:0007669"/>
    <property type="project" value="TreeGrafter"/>
</dbReference>
<dbReference type="Gene3D" id="3.10.100.10">
    <property type="entry name" value="Mannose-Binding Protein A, subunit A"/>
    <property type="match status" value="1"/>
</dbReference>
<protein>
    <recommendedName>
        <fullName evidence="5">C-type lectin domain-containing protein</fullName>
    </recommendedName>
</protein>
<dbReference type="SUPFAM" id="SSF56436">
    <property type="entry name" value="C-type lectin-like"/>
    <property type="match status" value="1"/>
</dbReference>
<reference evidence="3" key="1">
    <citation type="submission" date="2025-08" db="UniProtKB">
        <authorList>
            <consortium name="Ensembl"/>
        </authorList>
    </citation>
    <scope>IDENTIFICATION</scope>
</reference>
<keyword evidence="4" id="KW-1185">Reference proteome</keyword>
<evidence type="ECO:0000313" key="3">
    <source>
        <dbReference type="Ensembl" id="ENSPCEP00000006214.1"/>
    </source>
</evidence>
<sequence>MPGTCKWGPTSGLKQSNPGWPRVCRAASGPSTETVSWTPASPGLPLPLLGSPAPPPLPAPHPARSLPTHLPLSSAPSWLLWWRGSGCKLCPMDWRLWGDKCYWVSPDSKLWSESRSDCAERGSQLLVIRDRAELVKGTRTSRWSCPGRGGPWEQNPRASFRHILGREGWLDRQLSMGITRQTCQPVALGLK</sequence>
<dbReference type="PANTHER" id="PTHR46746">
    <property type="entry name" value="KILLER CELL LECTIN-LIKE RECEPTOR SUBFAMILY F MEMBER 2"/>
    <property type="match status" value="1"/>
</dbReference>
<organism evidence="3 4">
    <name type="scientific">Pelusios castaneus</name>
    <name type="common">West African mud turtle</name>
    <dbReference type="NCBI Taxonomy" id="367368"/>
    <lineage>
        <taxon>Eukaryota</taxon>
        <taxon>Metazoa</taxon>
        <taxon>Chordata</taxon>
        <taxon>Craniata</taxon>
        <taxon>Vertebrata</taxon>
        <taxon>Euteleostomi</taxon>
        <taxon>Archelosauria</taxon>
        <taxon>Testudinata</taxon>
        <taxon>Testudines</taxon>
        <taxon>Pleurodira</taxon>
        <taxon>Pelomedusidae</taxon>
        <taxon>Pelusios</taxon>
    </lineage>
</organism>